<protein>
    <recommendedName>
        <fullName evidence="1">Glycosyltransferase 2-like domain-containing protein</fullName>
    </recommendedName>
</protein>
<evidence type="ECO:0000259" key="1">
    <source>
        <dbReference type="Pfam" id="PF00535"/>
    </source>
</evidence>
<evidence type="ECO:0000313" key="3">
    <source>
        <dbReference type="Proteomes" id="UP000218332"/>
    </source>
</evidence>
<dbReference type="CDD" id="cd00761">
    <property type="entry name" value="Glyco_tranf_GTA_type"/>
    <property type="match status" value="1"/>
</dbReference>
<dbReference type="PANTHER" id="PTHR43685:SF2">
    <property type="entry name" value="GLYCOSYLTRANSFERASE 2-LIKE DOMAIN-CONTAINING PROTEIN"/>
    <property type="match status" value="1"/>
</dbReference>
<reference evidence="2 3" key="1">
    <citation type="submission" date="2017-07" db="EMBL/GenBank/DDBJ databases">
        <title>Tamlnaduibacter salinus (Mi-7) genome sequencing.</title>
        <authorList>
            <person name="Verma A."/>
            <person name="Krishnamurthi S."/>
        </authorList>
    </citation>
    <scope>NUCLEOTIDE SEQUENCE [LARGE SCALE GENOMIC DNA]</scope>
    <source>
        <strain evidence="2 3">Mi-7</strain>
    </source>
</reference>
<organism evidence="2 3">
    <name type="scientific">Tamilnaduibacter salinus</name>
    <dbReference type="NCBI Taxonomy" id="1484056"/>
    <lineage>
        <taxon>Bacteria</taxon>
        <taxon>Pseudomonadati</taxon>
        <taxon>Pseudomonadota</taxon>
        <taxon>Gammaproteobacteria</taxon>
        <taxon>Pseudomonadales</taxon>
        <taxon>Marinobacteraceae</taxon>
        <taxon>Tamilnaduibacter</taxon>
    </lineage>
</organism>
<dbReference type="Pfam" id="PF00535">
    <property type="entry name" value="Glycos_transf_2"/>
    <property type="match status" value="1"/>
</dbReference>
<dbReference type="InterPro" id="IPR001173">
    <property type="entry name" value="Glyco_trans_2-like"/>
</dbReference>
<dbReference type="InterPro" id="IPR050834">
    <property type="entry name" value="Glycosyltransf_2"/>
</dbReference>
<gene>
    <name evidence="2" type="ORF">CF392_07595</name>
</gene>
<sequence>MQENRVTVYIPTKNREEKIRRAVNSVLSQTHENLELIVVNDGSTDGTGAYLSSIDDTRVVCISNETSLGACESRNAAIRAASGRYITGLDDDDWFYPDHLEKLLRCFDENFSFVAFKPLPAVSWPVPLPYREVTAGDLLHHNFVGNQVLTLTTRLKSINGFDKRFPALQDQEVWIRLSEKFGAGKLYFYNSYHFYQGNDLDRISNNVSYRLSALAQLEEKYSERLAPSHRQSLTIKKYLFSGKRIGGSLLLHSLNRVNFLLCLSNVFKGKLRIGRYSDEVDN</sequence>
<name>A0A2A2I457_9GAMM</name>
<proteinExistence type="predicted"/>
<dbReference type="InterPro" id="IPR029044">
    <property type="entry name" value="Nucleotide-diphossugar_trans"/>
</dbReference>
<comment type="caution">
    <text evidence="2">The sequence shown here is derived from an EMBL/GenBank/DDBJ whole genome shotgun (WGS) entry which is preliminary data.</text>
</comment>
<keyword evidence="3" id="KW-1185">Reference proteome</keyword>
<accession>A0A2A2I457</accession>
<dbReference type="Gene3D" id="3.90.550.10">
    <property type="entry name" value="Spore Coat Polysaccharide Biosynthesis Protein SpsA, Chain A"/>
    <property type="match status" value="1"/>
</dbReference>
<dbReference type="EMBL" id="NMPM01000038">
    <property type="protein sequence ID" value="PAV26086.1"/>
    <property type="molecule type" value="Genomic_DNA"/>
</dbReference>
<evidence type="ECO:0000313" key="2">
    <source>
        <dbReference type="EMBL" id="PAV26086.1"/>
    </source>
</evidence>
<dbReference type="Proteomes" id="UP000218332">
    <property type="component" value="Unassembled WGS sequence"/>
</dbReference>
<dbReference type="AlphaFoldDB" id="A0A2A2I457"/>
<dbReference type="RefSeq" id="WP_095610857.1">
    <property type="nucleotide sequence ID" value="NZ_NMPM01000038.1"/>
</dbReference>
<feature type="domain" description="Glycosyltransferase 2-like" evidence="1">
    <location>
        <begin position="7"/>
        <end position="115"/>
    </location>
</feature>
<dbReference type="SUPFAM" id="SSF53448">
    <property type="entry name" value="Nucleotide-diphospho-sugar transferases"/>
    <property type="match status" value="1"/>
</dbReference>
<dbReference type="PANTHER" id="PTHR43685">
    <property type="entry name" value="GLYCOSYLTRANSFERASE"/>
    <property type="match status" value="1"/>
</dbReference>